<gene>
    <name evidence="1" type="ORF">COD19_18160</name>
</gene>
<organism evidence="1 2">
    <name type="scientific">Bacillus cereus</name>
    <dbReference type="NCBI Taxonomy" id="1396"/>
    <lineage>
        <taxon>Bacteria</taxon>
        <taxon>Bacillati</taxon>
        <taxon>Bacillota</taxon>
        <taxon>Bacilli</taxon>
        <taxon>Bacillales</taxon>
        <taxon>Bacillaceae</taxon>
        <taxon>Bacillus</taxon>
        <taxon>Bacillus cereus group</taxon>
    </lineage>
</organism>
<evidence type="ECO:0000313" key="2">
    <source>
        <dbReference type="Proteomes" id="UP000225766"/>
    </source>
</evidence>
<sequence>MDIVYGKSGIMKYNEEFHSNHFKDYTVLELVYLCKHYRRGYRKQLAMDLGRTETTLSNMIYKLKKANLYEHYKNLNINAS</sequence>
<evidence type="ECO:0000313" key="1">
    <source>
        <dbReference type="EMBL" id="PGT99856.1"/>
    </source>
</evidence>
<dbReference type="AlphaFoldDB" id="A0A2C1LN14"/>
<proteinExistence type="predicted"/>
<dbReference type="RefSeq" id="WP_098859017.1">
    <property type="nucleotide sequence ID" value="NZ_NUMG01000025.1"/>
</dbReference>
<name>A0A2C1LN14_BACCE</name>
<reference evidence="1 2" key="1">
    <citation type="submission" date="2017-09" db="EMBL/GenBank/DDBJ databases">
        <title>Large-scale bioinformatics analysis of Bacillus genomes uncovers conserved roles of natural products in bacterial physiology.</title>
        <authorList>
            <consortium name="Agbiome Team Llc"/>
            <person name="Bleich R.M."/>
            <person name="Grubbs K.J."/>
            <person name="Santa Maria K.C."/>
            <person name="Allen S.E."/>
            <person name="Farag S."/>
            <person name="Shank E.A."/>
            <person name="Bowers A."/>
        </authorList>
    </citation>
    <scope>NUCLEOTIDE SEQUENCE [LARGE SCALE GENOMIC DNA]</scope>
    <source>
        <strain evidence="1 2">AFS040105</strain>
    </source>
</reference>
<protein>
    <submittedName>
        <fullName evidence="1">DNA-entry nuclease</fullName>
    </submittedName>
</protein>
<dbReference type="Proteomes" id="UP000225766">
    <property type="component" value="Unassembled WGS sequence"/>
</dbReference>
<dbReference type="EMBL" id="NUMG01000025">
    <property type="protein sequence ID" value="PGT99856.1"/>
    <property type="molecule type" value="Genomic_DNA"/>
</dbReference>
<accession>A0A2C1LN14</accession>
<comment type="caution">
    <text evidence="1">The sequence shown here is derived from an EMBL/GenBank/DDBJ whole genome shotgun (WGS) entry which is preliminary data.</text>
</comment>